<evidence type="ECO:0000313" key="3">
    <source>
        <dbReference type="Proteomes" id="UP001589619"/>
    </source>
</evidence>
<dbReference type="Pfam" id="PF02698">
    <property type="entry name" value="DUF218"/>
    <property type="match status" value="1"/>
</dbReference>
<sequence length="201" mass="23174">MLVSQFDSKNLSKRDVDLILFQNMDDDHAFGDCIFVFGSKRSMRYRFPKAIELYREKRAPIILFSGGVQWEGQPDVEAGMMKTEAVKLGIPEADILVEATSRHTLENVVFSTAVLDHHIGLEHIRRILIVTTAYHMRRCFLTLKTYMPASIEYSFCAVNDQDTRRDNWFLNETGRIRATEECGKLIDYVKKGQLTDYDVVP</sequence>
<keyword evidence="3" id="KW-1185">Reference proteome</keyword>
<dbReference type="Proteomes" id="UP001589619">
    <property type="component" value="Unassembled WGS sequence"/>
</dbReference>
<evidence type="ECO:0000313" key="2">
    <source>
        <dbReference type="EMBL" id="MFB9752923.1"/>
    </source>
</evidence>
<dbReference type="InterPro" id="IPR003848">
    <property type="entry name" value="DUF218"/>
</dbReference>
<dbReference type="CDD" id="cd06259">
    <property type="entry name" value="YdcF-like"/>
    <property type="match status" value="1"/>
</dbReference>
<gene>
    <name evidence="2" type="ORF">ACFFNY_15265</name>
</gene>
<dbReference type="InterPro" id="IPR014729">
    <property type="entry name" value="Rossmann-like_a/b/a_fold"/>
</dbReference>
<dbReference type="InterPro" id="IPR051599">
    <property type="entry name" value="Cell_Envelope_Assoc"/>
</dbReference>
<accession>A0ABV5VXE4</accession>
<dbReference type="RefSeq" id="WP_344902871.1">
    <property type="nucleotide sequence ID" value="NZ_BAAAYO010000001.1"/>
</dbReference>
<feature type="domain" description="DUF218" evidence="1">
    <location>
        <begin position="32"/>
        <end position="172"/>
    </location>
</feature>
<proteinExistence type="predicted"/>
<dbReference type="PANTHER" id="PTHR30336">
    <property type="entry name" value="INNER MEMBRANE PROTEIN, PROBABLE PERMEASE"/>
    <property type="match status" value="1"/>
</dbReference>
<evidence type="ECO:0000259" key="1">
    <source>
        <dbReference type="Pfam" id="PF02698"/>
    </source>
</evidence>
<dbReference type="PANTHER" id="PTHR30336:SF20">
    <property type="entry name" value="DUF218 DOMAIN-CONTAINING PROTEIN"/>
    <property type="match status" value="1"/>
</dbReference>
<protein>
    <submittedName>
        <fullName evidence="2">YdcF family protein</fullName>
    </submittedName>
</protein>
<name>A0ABV5VXE4_9BACL</name>
<dbReference type="Gene3D" id="3.40.50.620">
    <property type="entry name" value="HUPs"/>
    <property type="match status" value="1"/>
</dbReference>
<dbReference type="EMBL" id="JBHMAG010000012">
    <property type="protein sequence ID" value="MFB9752923.1"/>
    <property type="molecule type" value="Genomic_DNA"/>
</dbReference>
<comment type="caution">
    <text evidence="2">The sequence shown here is derived from an EMBL/GenBank/DDBJ whole genome shotgun (WGS) entry which is preliminary data.</text>
</comment>
<organism evidence="2 3">
    <name type="scientific">Paenibacillus hodogayensis</name>
    <dbReference type="NCBI Taxonomy" id="279208"/>
    <lineage>
        <taxon>Bacteria</taxon>
        <taxon>Bacillati</taxon>
        <taxon>Bacillota</taxon>
        <taxon>Bacilli</taxon>
        <taxon>Bacillales</taxon>
        <taxon>Paenibacillaceae</taxon>
        <taxon>Paenibacillus</taxon>
    </lineage>
</organism>
<reference evidence="2 3" key="1">
    <citation type="submission" date="2024-09" db="EMBL/GenBank/DDBJ databases">
        <authorList>
            <person name="Sun Q."/>
            <person name="Mori K."/>
        </authorList>
    </citation>
    <scope>NUCLEOTIDE SEQUENCE [LARGE SCALE GENOMIC DNA]</scope>
    <source>
        <strain evidence="2 3">JCM 12520</strain>
    </source>
</reference>